<dbReference type="Proteomes" id="UP000239833">
    <property type="component" value="Chromosome"/>
</dbReference>
<dbReference type="RefSeq" id="WP_149867750.1">
    <property type="nucleotide sequence ID" value="NZ_CP019655.1"/>
</dbReference>
<dbReference type="AlphaFoldDB" id="A0A2L1TVV1"/>
<protein>
    <submittedName>
        <fullName evidence="1">Uncharacterized protein</fullName>
    </submittedName>
</protein>
<proteinExistence type="predicted"/>
<evidence type="ECO:0000313" key="1">
    <source>
        <dbReference type="EMBL" id="AVF24802.1"/>
    </source>
</evidence>
<accession>A0A2L1TVV1</accession>
<evidence type="ECO:0000313" key="2">
    <source>
        <dbReference type="Proteomes" id="UP000239833"/>
    </source>
</evidence>
<name>A0A2L1TVV1_9BACL</name>
<organism evidence="1 2">
    <name type="scientific">Paenibacillus larvae subsp. larvae</name>
    <dbReference type="NCBI Taxonomy" id="147375"/>
    <lineage>
        <taxon>Bacteria</taxon>
        <taxon>Bacillati</taxon>
        <taxon>Bacillota</taxon>
        <taxon>Bacilli</taxon>
        <taxon>Bacillales</taxon>
        <taxon>Paenibacillaceae</taxon>
        <taxon>Paenibacillus</taxon>
    </lineage>
</organism>
<gene>
    <name evidence="1" type="ORF">ERICIII_00578</name>
</gene>
<dbReference type="GeneID" id="64217414"/>
<dbReference type="EMBL" id="CP019655">
    <property type="protein sequence ID" value="AVF24802.1"/>
    <property type="molecule type" value="Genomic_DNA"/>
</dbReference>
<sequence>MALNMPDMNTSMNDVTVSFKAKANKLPTAASVTEKADFVGSNHIASTAPADSVIQPNQVPEVVIKEAGPIQAGEDYEVKGTGKILTILQILYTLV</sequence>
<reference evidence="2" key="1">
    <citation type="submission" date="2017-02" db="EMBL/GenBank/DDBJ databases">
        <title>Delineation of Paenibacillus larvae strains originating from foulbrood outbreaks.</title>
        <authorList>
            <person name="Beims H."/>
            <person name="Bunk B."/>
            <person name="Sproeer C."/>
            <person name="Mohr K.I."/>
            <person name="Pradella S."/>
            <person name="Guenther G."/>
            <person name="Rohde M."/>
            <person name="von der Ohe W."/>
            <person name="Steinert M."/>
        </authorList>
    </citation>
    <scope>NUCLEOTIDE SEQUENCE [LARGE SCALE GENOMIC DNA]</scope>
    <source>
        <strain evidence="2">Eric_III</strain>
    </source>
</reference>